<feature type="compositionally biased region" description="Basic and acidic residues" evidence="4">
    <location>
        <begin position="230"/>
        <end position="243"/>
    </location>
</feature>
<evidence type="ECO:0000256" key="1">
    <source>
        <dbReference type="ARBA" id="ARBA00022598"/>
    </source>
</evidence>
<dbReference type="InterPro" id="IPR014729">
    <property type="entry name" value="Rossmann-like_a/b/a_fold"/>
</dbReference>
<evidence type="ECO:0000313" key="6">
    <source>
        <dbReference type="EMBL" id="CAI7997501.1"/>
    </source>
</evidence>
<dbReference type="Proteomes" id="UP001174909">
    <property type="component" value="Unassembled WGS sequence"/>
</dbReference>
<gene>
    <name evidence="6" type="ORF">GBAR_LOCUS2165</name>
</gene>
<keyword evidence="2" id="KW-0547">Nucleotide-binding</keyword>
<feature type="domain" description="tRNA synthetases class I catalytic" evidence="5">
    <location>
        <begin position="14"/>
        <end position="238"/>
    </location>
</feature>
<dbReference type="Gene3D" id="3.40.50.620">
    <property type="entry name" value="HUPs"/>
    <property type="match status" value="1"/>
</dbReference>
<dbReference type="GO" id="GO:0005524">
    <property type="term" value="F:ATP binding"/>
    <property type="evidence" value="ECO:0007669"/>
    <property type="project" value="UniProtKB-KW"/>
</dbReference>
<name>A0AA35VXQ7_GEOBA</name>
<dbReference type="AlphaFoldDB" id="A0AA35VXQ7"/>
<sequence length="262" mass="29924">MRLYNTLVGEDREFAPADGKTVKMYVCGVTPYSSTHVGHALSYVVFDTLRRYLAYQGYQVKHIQNFTDVDDKIILRAQEAGISEEELTAQYIEDFFRTTDALNILRADVYPRATQEIEPILDTIQSLVDKGFAYPAAGDVYFRVNRKDDYGKLSHRTLEGMIAGARIQVDEDKEHPMDFVLWKGAKPGEPFWDSPWGPGRPGWHIECTAMSLRYLDYPLDIHGGGQDLIFPHHENENSPERGPHWHNSLRPPLGPQRFAAVR</sequence>
<dbReference type="EMBL" id="CASHTH010000317">
    <property type="protein sequence ID" value="CAI7997501.1"/>
    <property type="molecule type" value="Genomic_DNA"/>
</dbReference>
<evidence type="ECO:0000313" key="7">
    <source>
        <dbReference type="Proteomes" id="UP001174909"/>
    </source>
</evidence>
<dbReference type="PRINTS" id="PR00983">
    <property type="entry name" value="TRNASYNTHCYS"/>
</dbReference>
<evidence type="ECO:0000259" key="5">
    <source>
        <dbReference type="Pfam" id="PF01406"/>
    </source>
</evidence>
<dbReference type="InterPro" id="IPR032678">
    <property type="entry name" value="tRNA-synt_1_cat_dom"/>
</dbReference>
<keyword evidence="1 6" id="KW-0436">Ligase</keyword>
<accession>A0AA35VXQ7</accession>
<comment type="caution">
    <text evidence="6">The sequence shown here is derived from an EMBL/GenBank/DDBJ whole genome shotgun (WGS) entry which is preliminary data.</text>
</comment>
<feature type="region of interest" description="Disordered" evidence="4">
    <location>
        <begin position="230"/>
        <end position="262"/>
    </location>
</feature>
<dbReference type="SUPFAM" id="SSF52374">
    <property type="entry name" value="Nucleotidylyl transferase"/>
    <property type="match status" value="1"/>
</dbReference>
<keyword evidence="7" id="KW-1185">Reference proteome</keyword>
<evidence type="ECO:0000256" key="2">
    <source>
        <dbReference type="ARBA" id="ARBA00022741"/>
    </source>
</evidence>
<proteinExistence type="predicted"/>
<protein>
    <submittedName>
        <fullName evidence="6">Cysteine--tRNA ligase</fullName>
    </submittedName>
</protein>
<dbReference type="GO" id="GO:0016874">
    <property type="term" value="F:ligase activity"/>
    <property type="evidence" value="ECO:0007669"/>
    <property type="project" value="UniProtKB-KW"/>
</dbReference>
<dbReference type="InterPro" id="IPR024909">
    <property type="entry name" value="Cys-tRNA/MSH_ligase"/>
</dbReference>
<evidence type="ECO:0000256" key="4">
    <source>
        <dbReference type="SAM" id="MobiDB-lite"/>
    </source>
</evidence>
<dbReference type="Pfam" id="PF01406">
    <property type="entry name" value="tRNA-synt_1e"/>
    <property type="match status" value="1"/>
</dbReference>
<keyword evidence="3" id="KW-0067">ATP-binding</keyword>
<reference evidence="6" key="1">
    <citation type="submission" date="2023-03" db="EMBL/GenBank/DDBJ databases">
        <authorList>
            <person name="Steffen K."/>
            <person name="Cardenas P."/>
        </authorList>
    </citation>
    <scope>NUCLEOTIDE SEQUENCE</scope>
</reference>
<dbReference type="PANTHER" id="PTHR10890">
    <property type="entry name" value="CYSTEINYL-TRNA SYNTHETASE"/>
    <property type="match status" value="1"/>
</dbReference>
<evidence type="ECO:0000256" key="3">
    <source>
        <dbReference type="ARBA" id="ARBA00022840"/>
    </source>
</evidence>
<organism evidence="6 7">
    <name type="scientific">Geodia barretti</name>
    <name type="common">Barrett's horny sponge</name>
    <dbReference type="NCBI Taxonomy" id="519541"/>
    <lineage>
        <taxon>Eukaryota</taxon>
        <taxon>Metazoa</taxon>
        <taxon>Porifera</taxon>
        <taxon>Demospongiae</taxon>
        <taxon>Heteroscleromorpha</taxon>
        <taxon>Tetractinellida</taxon>
        <taxon>Astrophorina</taxon>
        <taxon>Geodiidae</taxon>
        <taxon>Geodia</taxon>
    </lineage>
</organism>